<name>A0A1M2W7U2_TRAPU</name>
<protein>
    <submittedName>
        <fullName evidence="2">Uncharacterized protein</fullName>
    </submittedName>
</protein>
<comment type="caution">
    <text evidence="2">The sequence shown here is derived from an EMBL/GenBank/DDBJ whole genome shotgun (WGS) entry which is preliminary data.</text>
</comment>
<dbReference type="AlphaFoldDB" id="A0A1M2W7U2"/>
<evidence type="ECO:0000256" key="1">
    <source>
        <dbReference type="SAM" id="MobiDB-lite"/>
    </source>
</evidence>
<sequence length="100" mass="11278">MDGVLDPTLIATEETTTVCPVLFLRYSAVSQHRVSSSRYGPSSSQTPTRYTERLSLDAPSPALKAVRSPPRMPPHRMSIQLSRRFSRMRAMQHARTLPPR</sequence>
<organism evidence="2 3">
    <name type="scientific">Trametes pubescens</name>
    <name type="common">White-rot fungus</name>
    <dbReference type="NCBI Taxonomy" id="154538"/>
    <lineage>
        <taxon>Eukaryota</taxon>
        <taxon>Fungi</taxon>
        <taxon>Dikarya</taxon>
        <taxon>Basidiomycota</taxon>
        <taxon>Agaricomycotina</taxon>
        <taxon>Agaricomycetes</taxon>
        <taxon>Polyporales</taxon>
        <taxon>Polyporaceae</taxon>
        <taxon>Trametes</taxon>
    </lineage>
</organism>
<keyword evidence="3" id="KW-1185">Reference proteome</keyword>
<feature type="region of interest" description="Disordered" evidence="1">
    <location>
        <begin position="31"/>
        <end position="50"/>
    </location>
</feature>
<proteinExistence type="predicted"/>
<dbReference type="EMBL" id="MNAD01000085">
    <property type="protein sequence ID" value="OJT15899.1"/>
    <property type="molecule type" value="Genomic_DNA"/>
</dbReference>
<accession>A0A1M2W7U2</accession>
<dbReference type="Proteomes" id="UP000184267">
    <property type="component" value="Unassembled WGS sequence"/>
</dbReference>
<gene>
    <name evidence="2" type="ORF">TRAPUB_14220</name>
</gene>
<evidence type="ECO:0000313" key="3">
    <source>
        <dbReference type="Proteomes" id="UP000184267"/>
    </source>
</evidence>
<evidence type="ECO:0000313" key="2">
    <source>
        <dbReference type="EMBL" id="OJT15899.1"/>
    </source>
</evidence>
<reference evidence="2 3" key="1">
    <citation type="submission" date="2016-10" db="EMBL/GenBank/DDBJ databases">
        <title>Genome sequence of the basidiomycete white-rot fungus Trametes pubescens.</title>
        <authorList>
            <person name="Makela M.R."/>
            <person name="Granchi Z."/>
            <person name="Peng M."/>
            <person name="De Vries R.P."/>
            <person name="Grigoriev I."/>
            <person name="Riley R."/>
            <person name="Hilden K."/>
        </authorList>
    </citation>
    <scope>NUCLEOTIDE SEQUENCE [LARGE SCALE GENOMIC DNA]</scope>
    <source>
        <strain evidence="2 3">FBCC735</strain>
    </source>
</reference>